<comment type="caution">
    <text evidence="5">The sequence shown here is derived from an EMBL/GenBank/DDBJ whole genome shotgun (WGS) entry which is preliminary data.</text>
</comment>
<dbReference type="EMBL" id="JAUMKJ010000005">
    <property type="protein sequence ID" value="MDO3676445.1"/>
    <property type="molecule type" value="Genomic_DNA"/>
</dbReference>
<dbReference type="InterPro" id="IPR051011">
    <property type="entry name" value="Metal_resp_trans_reg"/>
</dbReference>
<reference evidence="5" key="1">
    <citation type="submission" date="2023-07" db="EMBL/GenBank/DDBJ databases">
        <authorList>
            <person name="Aktuganov G."/>
            <person name="Boyko T."/>
            <person name="Delegan Y."/>
            <person name="Galimzianova N."/>
            <person name="Gilvanova E."/>
            <person name="Korobov V."/>
            <person name="Kuzmina L."/>
            <person name="Melentiev A."/>
            <person name="Milman P."/>
            <person name="Ryabova A."/>
            <person name="Stupak E."/>
            <person name="Yasakov T."/>
            <person name="Zharikova N."/>
            <person name="Zhurenko E."/>
        </authorList>
    </citation>
    <scope>NUCLEOTIDE SEQUENCE</scope>
    <source>
        <strain evidence="5">IB-739</strain>
    </source>
</reference>
<keyword evidence="1" id="KW-0805">Transcription regulation</keyword>
<evidence type="ECO:0000313" key="6">
    <source>
        <dbReference type="Proteomes" id="UP001168883"/>
    </source>
</evidence>
<dbReference type="CDD" id="cd00090">
    <property type="entry name" value="HTH_ARSR"/>
    <property type="match status" value="1"/>
</dbReference>
<dbReference type="InterPro" id="IPR036390">
    <property type="entry name" value="WH_DNA-bd_sf"/>
</dbReference>
<keyword evidence="2" id="KW-0238">DNA-binding</keyword>
<dbReference type="InterPro" id="IPR011991">
    <property type="entry name" value="ArsR-like_HTH"/>
</dbReference>
<dbReference type="NCBIfam" id="NF033788">
    <property type="entry name" value="HTH_metalloreg"/>
    <property type="match status" value="1"/>
</dbReference>
<evidence type="ECO:0000259" key="4">
    <source>
        <dbReference type="PROSITE" id="PS50987"/>
    </source>
</evidence>
<dbReference type="InterPro" id="IPR036388">
    <property type="entry name" value="WH-like_DNA-bd_sf"/>
</dbReference>
<gene>
    <name evidence="5" type="ORF">Q3C12_05470</name>
</gene>
<evidence type="ECO:0000256" key="2">
    <source>
        <dbReference type="ARBA" id="ARBA00023125"/>
    </source>
</evidence>
<name>A0ABT8V8Q9_9BACL</name>
<evidence type="ECO:0000256" key="3">
    <source>
        <dbReference type="ARBA" id="ARBA00023163"/>
    </source>
</evidence>
<dbReference type="Proteomes" id="UP001168883">
    <property type="component" value="Unassembled WGS sequence"/>
</dbReference>
<protein>
    <submittedName>
        <fullName evidence="5">Metalloregulator ArsR/SmtB family transcription factor</fullName>
    </submittedName>
</protein>
<keyword evidence="3" id="KW-0804">Transcription</keyword>
<dbReference type="Pfam" id="PF01022">
    <property type="entry name" value="HTH_5"/>
    <property type="match status" value="1"/>
</dbReference>
<evidence type="ECO:0000313" key="5">
    <source>
        <dbReference type="EMBL" id="MDO3676445.1"/>
    </source>
</evidence>
<dbReference type="PROSITE" id="PS50987">
    <property type="entry name" value="HTH_ARSR_2"/>
    <property type="match status" value="1"/>
</dbReference>
<dbReference type="PANTHER" id="PTHR43132">
    <property type="entry name" value="ARSENICAL RESISTANCE OPERON REPRESSOR ARSR-RELATED"/>
    <property type="match status" value="1"/>
</dbReference>
<dbReference type="InterPro" id="IPR001845">
    <property type="entry name" value="HTH_ArsR_DNA-bd_dom"/>
</dbReference>
<dbReference type="SUPFAM" id="SSF46785">
    <property type="entry name" value="Winged helix' DNA-binding domain"/>
    <property type="match status" value="1"/>
</dbReference>
<dbReference type="PRINTS" id="PR00778">
    <property type="entry name" value="HTHARSR"/>
</dbReference>
<dbReference type="Gene3D" id="1.10.10.10">
    <property type="entry name" value="Winged helix-like DNA-binding domain superfamily/Winged helix DNA-binding domain"/>
    <property type="match status" value="1"/>
</dbReference>
<accession>A0ABT8V8Q9</accession>
<dbReference type="RefSeq" id="WP_025850595.1">
    <property type="nucleotide sequence ID" value="NZ_JARLKN010000021.1"/>
</dbReference>
<proteinExistence type="predicted"/>
<dbReference type="SMART" id="SM00418">
    <property type="entry name" value="HTH_ARSR"/>
    <property type="match status" value="1"/>
</dbReference>
<dbReference type="PANTHER" id="PTHR43132:SF6">
    <property type="entry name" value="HTH-TYPE TRANSCRIPTIONAL REPRESSOR CZRA"/>
    <property type="match status" value="1"/>
</dbReference>
<feature type="domain" description="HTH arsR-type" evidence="4">
    <location>
        <begin position="11"/>
        <end position="108"/>
    </location>
</feature>
<organism evidence="5 6">
    <name type="scientific">Paenibacillus ehimensis</name>
    <dbReference type="NCBI Taxonomy" id="79264"/>
    <lineage>
        <taxon>Bacteria</taxon>
        <taxon>Bacillati</taxon>
        <taxon>Bacillota</taxon>
        <taxon>Bacilli</taxon>
        <taxon>Bacillales</taxon>
        <taxon>Paenibacillaceae</taxon>
        <taxon>Paenibacillus</taxon>
    </lineage>
</organism>
<evidence type="ECO:0000256" key="1">
    <source>
        <dbReference type="ARBA" id="ARBA00023015"/>
    </source>
</evidence>
<keyword evidence="6" id="KW-1185">Reference proteome</keyword>
<sequence>MEKRECTNKEVILEKFKLSTPIFQALGDVNRQQIIALLLELNSLNVNQITERMNISRPAISHHLKILRQADLIDFDRSGKEKYYRLSKNLRGSLQLIKDLIVAVEESN</sequence>